<feature type="non-terminal residue" evidence="1">
    <location>
        <position position="26"/>
    </location>
</feature>
<comment type="caution">
    <text evidence="1">The sequence shown here is derived from an EMBL/GenBank/DDBJ whole genome shotgun (WGS) entry which is preliminary data.</text>
</comment>
<evidence type="ECO:0000313" key="1">
    <source>
        <dbReference type="EMBL" id="CAF4411634.1"/>
    </source>
</evidence>
<reference evidence="1" key="1">
    <citation type="submission" date="2021-02" db="EMBL/GenBank/DDBJ databases">
        <authorList>
            <person name="Nowell W R."/>
        </authorList>
    </citation>
    <scope>NUCLEOTIDE SEQUENCE</scope>
</reference>
<organism evidence="1 2">
    <name type="scientific">Rotaria magnacalcarata</name>
    <dbReference type="NCBI Taxonomy" id="392030"/>
    <lineage>
        <taxon>Eukaryota</taxon>
        <taxon>Metazoa</taxon>
        <taxon>Spiralia</taxon>
        <taxon>Gnathifera</taxon>
        <taxon>Rotifera</taxon>
        <taxon>Eurotatoria</taxon>
        <taxon>Bdelloidea</taxon>
        <taxon>Philodinida</taxon>
        <taxon>Philodinidae</taxon>
        <taxon>Rotaria</taxon>
    </lineage>
</organism>
<evidence type="ECO:0000313" key="2">
    <source>
        <dbReference type="Proteomes" id="UP000663842"/>
    </source>
</evidence>
<accession>A0A820PXB8</accession>
<dbReference type="Proteomes" id="UP000663842">
    <property type="component" value="Unassembled WGS sequence"/>
</dbReference>
<gene>
    <name evidence="1" type="ORF">UXM345_LOCUS38519</name>
</gene>
<protein>
    <submittedName>
        <fullName evidence="1">Uncharacterized protein</fullName>
    </submittedName>
</protein>
<sequence length="26" mass="3126">MYETSAVFEIHVAFCWDNVEKDSKYI</sequence>
<dbReference type="EMBL" id="CAJOBF010028166">
    <property type="protein sequence ID" value="CAF4411634.1"/>
    <property type="molecule type" value="Genomic_DNA"/>
</dbReference>
<proteinExistence type="predicted"/>
<name>A0A820PXB8_9BILA</name>
<dbReference type="AlphaFoldDB" id="A0A820PXB8"/>
<feature type="non-terminal residue" evidence="1">
    <location>
        <position position="1"/>
    </location>
</feature>